<dbReference type="RefSeq" id="WP_146956974.1">
    <property type="nucleotide sequence ID" value="NZ_CP042467.1"/>
</dbReference>
<keyword evidence="8" id="KW-1185">Reference proteome</keyword>
<keyword evidence="5" id="KW-0732">Signal</keyword>
<evidence type="ECO:0000256" key="1">
    <source>
        <dbReference type="ARBA" id="ARBA00022670"/>
    </source>
</evidence>
<dbReference type="OrthoDB" id="4297752at2"/>
<keyword evidence="7" id="KW-0482">Metalloprotease</keyword>
<name>A0A5B8XK87_9DELT</name>
<dbReference type="Gene3D" id="3.40.390.10">
    <property type="entry name" value="Collagenase (Catalytic Domain)"/>
    <property type="match status" value="1"/>
</dbReference>
<evidence type="ECO:0000256" key="5">
    <source>
        <dbReference type="SAM" id="SignalP"/>
    </source>
</evidence>
<evidence type="ECO:0000256" key="3">
    <source>
        <dbReference type="ARBA" id="ARBA00022801"/>
    </source>
</evidence>
<reference evidence="7 8" key="1">
    <citation type="submission" date="2019-08" db="EMBL/GenBank/DDBJ databases">
        <authorList>
            <person name="Liang Q."/>
        </authorList>
    </citation>
    <scope>NUCLEOTIDE SEQUENCE [LARGE SCALE GENOMIC DNA]</scope>
    <source>
        <strain evidence="7 8">V1718</strain>
    </source>
</reference>
<evidence type="ECO:0000313" key="7">
    <source>
        <dbReference type="EMBL" id="QED25954.1"/>
    </source>
</evidence>
<keyword evidence="3" id="KW-0378">Hydrolase</keyword>
<sequence length="309" mass="33371">MVNALAYSFAFGQPALWLTLALFSSDALASVPECQTQPLQGSFTSPTGLRFEGTPPSGLSSNDVERELSEALNTWNHVGCAPELEFGSGAPVKFVEEDPCLPSGLLAFTVYACGDYPFGTILLNSRDYVWQAKPSPLAPRDAEGRLKVDLGSVLVHEIGHVLGLTHVEESLATMAASYLTDGGQESLAAVDKLELCKRWDAPLEECSLDSDCQFQSCVVAESRSACEEERGEPGDYCSPDLQICAECIISDTKTLTGYCGGDCAECPSFMHCIDDACRYPELPQDNSCAGAFPIWLVFILRRRSLRGIG</sequence>
<gene>
    <name evidence="7" type="ORF">FRD01_01490</name>
</gene>
<proteinExistence type="predicted"/>
<dbReference type="KEGG" id="bbae:FRD01_01490"/>
<evidence type="ECO:0000313" key="8">
    <source>
        <dbReference type="Proteomes" id="UP000321595"/>
    </source>
</evidence>
<dbReference type="InterPro" id="IPR001818">
    <property type="entry name" value="Pept_M10_metallopeptidase"/>
</dbReference>
<dbReference type="GO" id="GO:0008270">
    <property type="term" value="F:zinc ion binding"/>
    <property type="evidence" value="ECO:0007669"/>
    <property type="project" value="InterPro"/>
</dbReference>
<evidence type="ECO:0000256" key="2">
    <source>
        <dbReference type="ARBA" id="ARBA00022723"/>
    </source>
</evidence>
<dbReference type="Pfam" id="PF00413">
    <property type="entry name" value="Peptidase_M10"/>
    <property type="match status" value="1"/>
</dbReference>
<evidence type="ECO:0000256" key="4">
    <source>
        <dbReference type="ARBA" id="ARBA00022833"/>
    </source>
</evidence>
<dbReference type="AlphaFoldDB" id="A0A5B8XK87"/>
<dbReference type="EMBL" id="CP042467">
    <property type="protein sequence ID" value="QED25954.1"/>
    <property type="molecule type" value="Genomic_DNA"/>
</dbReference>
<protein>
    <submittedName>
        <fullName evidence="7">Matrixin family metalloprotease</fullName>
    </submittedName>
</protein>
<accession>A0A5B8XK87</accession>
<keyword evidence="4" id="KW-0862">Zinc</keyword>
<dbReference type="InterPro" id="IPR024079">
    <property type="entry name" value="MetalloPept_cat_dom_sf"/>
</dbReference>
<dbReference type="GO" id="GO:0031012">
    <property type="term" value="C:extracellular matrix"/>
    <property type="evidence" value="ECO:0007669"/>
    <property type="project" value="InterPro"/>
</dbReference>
<keyword evidence="2" id="KW-0479">Metal-binding</keyword>
<keyword evidence="1 7" id="KW-0645">Protease</keyword>
<evidence type="ECO:0000259" key="6">
    <source>
        <dbReference type="Pfam" id="PF00413"/>
    </source>
</evidence>
<feature type="chain" id="PRO_5023148255" evidence="5">
    <location>
        <begin position="30"/>
        <end position="309"/>
    </location>
</feature>
<dbReference type="GO" id="GO:0004222">
    <property type="term" value="F:metalloendopeptidase activity"/>
    <property type="evidence" value="ECO:0007669"/>
    <property type="project" value="InterPro"/>
</dbReference>
<dbReference type="Proteomes" id="UP000321595">
    <property type="component" value="Chromosome"/>
</dbReference>
<dbReference type="SUPFAM" id="SSF55486">
    <property type="entry name" value="Metalloproteases ('zincins'), catalytic domain"/>
    <property type="match status" value="1"/>
</dbReference>
<organism evidence="7 8">
    <name type="scientific">Microvenator marinus</name>
    <dbReference type="NCBI Taxonomy" id="2600177"/>
    <lineage>
        <taxon>Bacteria</taxon>
        <taxon>Deltaproteobacteria</taxon>
        <taxon>Bradymonadales</taxon>
        <taxon>Microvenatoraceae</taxon>
        <taxon>Microvenator</taxon>
    </lineage>
</organism>
<dbReference type="GO" id="GO:0006508">
    <property type="term" value="P:proteolysis"/>
    <property type="evidence" value="ECO:0007669"/>
    <property type="project" value="UniProtKB-KW"/>
</dbReference>
<feature type="domain" description="Peptidase M10 metallopeptidase" evidence="6">
    <location>
        <begin position="145"/>
        <end position="189"/>
    </location>
</feature>
<feature type="signal peptide" evidence="5">
    <location>
        <begin position="1"/>
        <end position="29"/>
    </location>
</feature>